<proteinExistence type="predicted"/>
<reference evidence="1" key="1">
    <citation type="submission" date="2008-03" db="EMBL/GenBank/DDBJ databases">
        <title>Complete sequence of Polynucleobacter necessarius STIR1.</title>
        <authorList>
            <consortium name="US DOE Joint Genome Institute"/>
            <person name="Copeland A."/>
            <person name="Lucas S."/>
            <person name="Lapidus A."/>
            <person name="Barry K."/>
            <person name="Detter J.C."/>
            <person name="Glavina del Rio T."/>
            <person name="Hammon N."/>
            <person name="Israni S."/>
            <person name="Dalin E."/>
            <person name="Tice H."/>
            <person name="Pitluck S."/>
            <person name="Chain P."/>
            <person name="Malfatti S."/>
            <person name="Shin M."/>
            <person name="Vergez L."/>
            <person name="Schmutz J."/>
            <person name="Larimer F."/>
            <person name="Land M."/>
            <person name="Hauser L."/>
            <person name="Kyrpides N."/>
            <person name="Kim E."/>
            <person name="Hahn M."/>
            <person name="Richardson P."/>
        </authorList>
    </citation>
    <scope>NUCLEOTIDE SEQUENCE [LARGE SCALE GENOMIC DNA]</scope>
    <source>
        <strain evidence="1">STIR1</strain>
    </source>
</reference>
<protein>
    <submittedName>
        <fullName evidence="1">Uncharacterized protein</fullName>
    </submittedName>
</protein>
<accession>B1XT20</accession>
<gene>
    <name evidence="1" type="ordered locus">Pnec_0194</name>
</gene>
<evidence type="ECO:0000313" key="1">
    <source>
        <dbReference type="EMBL" id="ACB43497.1"/>
    </source>
</evidence>
<dbReference type="EMBL" id="CP001010">
    <property type="protein sequence ID" value="ACB43497.1"/>
    <property type="molecule type" value="Genomic_DNA"/>
</dbReference>
<dbReference type="HOGENOM" id="CLU_2261169_0_0_4"/>
<dbReference type="KEGG" id="pne:Pnec_0194"/>
<sequence length="90" mass="9970">MGCTSADLMRWLPQALGELHTNTSLVVDGQVLKEAAHPQLRIFGSSQSVRKIVLLEIPVLQVRLQFSESWSQDDCEVVLNRFDLCVGMGG</sequence>
<name>B1XT20_POLNS</name>
<organism evidence="1">
    <name type="scientific">Polynucleobacter necessarius subsp. necessarius (strain STIR1)</name>
    <dbReference type="NCBI Taxonomy" id="452638"/>
    <lineage>
        <taxon>Bacteria</taxon>
        <taxon>Pseudomonadati</taxon>
        <taxon>Pseudomonadota</taxon>
        <taxon>Betaproteobacteria</taxon>
        <taxon>Burkholderiales</taxon>
        <taxon>Burkholderiaceae</taxon>
        <taxon>Polynucleobacter</taxon>
    </lineage>
</organism>
<dbReference type="STRING" id="452638.Pnec_0194"/>
<dbReference type="AlphaFoldDB" id="B1XT20"/>